<dbReference type="OrthoDB" id="66533at2759"/>
<evidence type="ECO:0000313" key="1">
    <source>
        <dbReference type="EMBL" id="KFM81681.1"/>
    </source>
</evidence>
<organism evidence="1 2">
    <name type="scientific">Stegodyphus mimosarum</name>
    <name type="common">African social velvet spider</name>
    <dbReference type="NCBI Taxonomy" id="407821"/>
    <lineage>
        <taxon>Eukaryota</taxon>
        <taxon>Metazoa</taxon>
        <taxon>Ecdysozoa</taxon>
        <taxon>Arthropoda</taxon>
        <taxon>Chelicerata</taxon>
        <taxon>Arachnida</taxon>
        <taxon>Araneae</taxon>
        <taxon>Araneomorphae</taxon>
        <taxon>Entelegynae</taxon>
        <taxon>Eresoidea</taxon>
        <taxon>Eresidae</taxon>
        <taxon>Stegodyphus</taxon>
    </lineage>
</organism>
<name>A0A087UWE2_STEMI</name>
<dbReference type="EMBL" id="KK121992">
    <property type="protein sequence ID" value="KFM81681.1"/>
    <property type="molecule type" value="Genomic_DNA"/>
</dbReference>
<dbReference type="Proteomes" id="UP000054359">
    <property type="component" value="Unassembled WGS sequence"/>
</dbReference>
<evidence type="ECO:0000313" key="2">
    <source>
        <dbReference type="Proteomes" id="UP000054359"/>
    </source>
</evidence>
<keyword evidence="2" id="KW-1185">Reference proteome</keyword>
<feature type="non-terminal residue" evidence="1">
    <location>
        <position position="163"/>
    </location>
</feature>
<sequence>MEDKAVESRIQEYSTKLKNLKVTDANELNKLVDQINELNANSACFENKVTEDMLLNIAKLIPPGNDHIISKFSSLIYFLIIKQKVVLHATCIESLSAFMISAIRMSGEWVLNDLLIALSALLSGNTDKVVTLHENLIGKNGVLVQLLIPSKFDKSVHFNAFNC</sequence>
<reference evidence="1 2" key="1">
    <citation type="submission" date="2013-11" db="EMBL/GenBank/DDBJ databases">
        <title>Genome sequencing of Stegodyphus mimosarum.</title>
        <authorList>
            <person name="Bechsgaard J."/>
        </authorList>
    </citation>
    <scope>NUCLEOTIDE SEQUENCE [LARGE SCALE GENOMIC DNA]</scope>
</reference>
<dbReference type="AlphaFoldDB" id="A0A087UWE2"/>
<accession>A0A087UWE2</accession>
<gene>
    <name evidence="1" type="ORF">X975_11027</name>
</gene>
<protein>
    <submittedName>
        <fullName evidence="1">HEAT repeat-containing protein 6</fullName>
    </submittedName>
</protein>
<dbReference type="STRING" id="407821.A0A087UWE2"/>
<proteinExistence type="predicted"/>
<dbReference type="OMA" id="NSACFEN"/>